<evidence type="ECO:0000256" key="8">
    <source>
        <dbReference type="ARBA" id="ARBA00023065"/>
    </source>
</evidence>
<reference evidence="14 15" key="1">
    <citation type="journal article" date="2022" name="Nat. Ecol. Evol.">
        <title>A masculinizing supergene underlies an exaggerated male reproductive morph in a spider.</title>
        <authorList>
            <person name="Hendrickx F."/>
            <person name="De Corte Z."/>
            <person name="Sonet G."/>
            <person name="Van Belleghem S.M."/>
            <person name="Kostlbacher S."/>
            <person name="Vangestel C."/>
        </authorList>
    </citation>
    <scope>NUCLEOTIDE SEQUENCE [LARGE SCALE GENOMIC DNA]</scope>
    <source>
        <strain evidence="14">W744_W776</strain>
    </source>
</reference>
<protein>
    <submittedName>
        <fullName evidence="14">Uncharacterized protein</fullName>
    </submittedName>
</protein>
<sequence>MCTLEPTKCIWNQSNFCNRFPRYCLKDKDPMKAMPLGPETSDYSLAYLNVVGQRQKDLVNYCSIVTGPNSYKPCTNVVSEHVVNWQGHPNTCFTFESLWGQPDAQPMIIPVTGKVIVELLLHPEEYVFHYESVKAHVMVHDSRALDNPTREGITLLSGRTYNIYVSQKVTLRLPAPYRTNCTNYPKLWRENGGRGPLTRKSCLAKCKMERMLQIFGCVPQSISYPNNNTICDDNRILEIFPSLEIVEGCSRECADACVETTYHLRVEVDGEQSLQCAANDTNCKQERMKLYFIFNRFERTVFAHQPKFESVSLFSYIGGFMGLWLGVSLVAVFDLAETLVNLLVIYPLSQSSRKKTRVV</sequence>
<keyword evidence="9 13" id="KW-0472">Membrane</keyword>
<keyword evidence="7" id="KW-0915">Sodium</keyword>
<evidence type="ECO:0000256" key="9">
    <source>
        <dbReference type="ARBA" id="ARBA00023136"/>
    </source>
</evidence>
<evidence type="ECO:0000256" key="3">
    <source>
        <dbReference type="ARBA" id="ARBA00022448"/>
    </source>
</evidence>
<keyword evidence="8 12" id="KW-0406">Ion transport</keyword>
<comment type="subcellular location">
    <subcellularLocation>
        <location evidence="1">Membrane</location>
        <topology evidence="1">Multi-pass membrane protein</topology>
    </subcellularLocation>
</comment>
<evidence type="ECO:0000256" key="5">
    <source>
        <dbReference type="ARBA" id="ARBA00022692"/>
    </source>
</evidence>
<comment type="similarity">
    <text evidence="2 12">Belongs to the amiloride-sensitive sodium channel (TC 1.A.6) family.</text>
</comment>
<evidence type="ECO:0000256" key="13">
    <source>
        <dbReference type="SAM" id="Phobius"/>
    </source>
</evidence>
<keyword evidence="10 12" id="KW-0739">Sodium transport</keyword>
<feature type="transmembrane region" description="Helical" evidence="13">
    <location>
        <begin position="313"/>
        <end position="346"/>
    </location>
</feature>
<evidence type="ECO:0000313" key="14">
    <source>
        <dbReference type="EMBL" id="KAG8176672.1"/>
    </source>
</evidence>
<evidence type="ECO:0000256" key="10">
    <source>
        <dbReference type="ARBA" id="ARBA00023201"/>
    </source>
</evidence>
<evidence type="ECO:0000256" key="11">
    <source>
        <dbReference type="ARBA" id="ARBA00023303"/>
    </source>
</evidence>
<dbReference type="Gene3D" id="1.10.287.770">
    <property type="entry name" value="YojJ-like"/>
    <property type="match status" value="1"/>
</dbReference>
<keyword evidence="6 13" id="KW-1133">Transmembrane helix</keyword>
<dbReference type="Proteomes" id="UP000827092">
    <property type="component" value="Unassembled WGS sequence"/>
</dbReference>
<evidence type="ECO:0000256" key="1">
    <source>
        <dbReference type="ARBA" id="ARBA00004141"/>
    </source>
</evidence>
<keyword evidence="5 12" id="KW-0812">Transmembrane</keyword>
<evidence type="ECO:0000256" key="12">
    <source>
        <dbReference type="RuleBase" id="RU000679"/>
    </source>
</evidence>
<dbReference type="AlphaFoldDB" id="A0AAV6TYU7"/>
<keyword evidence="3 12" id="KW-0813">Transport</keyword>
<dbReference type="EMBL" id="JAFNEN010000857">
    <property type="protein sequence ID" value="KAG8176672.1"/>
    <property type="molecule type" value="Genomic_DNA"/>
</dbReference>
<keyword evidence="15" id="KW-1185">Reference proteome</keyword>
<dbReference type="GO" id="GO:0015280">
    <property type="term" value="F:ligand-gated sodium channel activity"/>
    <property type="evidence" value="ECO:0007669"/>
    <property type="project" value="TreeGrafter"/>
</dbReference>
<evidence type="ECO:0000256" key="2">
    <source>
        <dbReference type="ARBA" id="ARBA00007193"/>
    </source>
</evidence>
<organism evidence="14 15">
    <name type="scientific">Oedothorax gibbosus</name>
    <dbReference type="NCBI Taxonomy" id="931172"/>
    <lineage>
        <taxon>Eukaryota</taxon>
        <taxon>Metazoa</taxon>
        <taxon>Ecdysozoa</taxon>
        <taxon>Arthropoda</taxon>
        <taxon>Chelicerata</taxon>
        <taxon>Arachnida</taxon>
        <taxon>Araneae</taxon>
        <taxon>Araneomorphae</taxon>
        <taxon>Entelegynae</taxon>
        <taxon>Araneoidea</taxon>
        <taxon>Linyphiidae</taxon>
        <taxon>Erigoninae</taxon>
        <taxon>Oedothorax</taxon>
    </lineage>
</organism>
<dbReference type="PANTHER" id="PTHR11690">
    <property type="entry name" value="AMILORIDE-SENSITIVE SODIUM CHANNEL-RELATED"/>
    <property type="match status" value="1"/>
</dbReference>
<evidence type="ECO:0000256" key="7">
    <source>
        <dbReference type="ARBA" id="ARBA00023053"/>
    </source>
</evidence>
<keyword evidence="4 12" id="KW-0894">Sodium channel</keyword>
<proteinExistence type="inferred from homology"/>
<keyword evidence="11 12" id="KW-0407">Ion channel</keyword>
<dbReference type="GO" id="GO:0005886">
    <property type="term" value="C:plasma membrane"/>
    <property type="evidence" value="ECO:0007669"/>
    <property type="project" value="TreeGrafter"/>
</dbReference>
<gene>
    <name evidence="14" type="ORF">JTE90_023676</name>
</gene>
<dbReference type="InterPro" id="IPR001873">
    <property type="entry name" value="ENaC"/>
</dbReference>
<evidence type="ECO:0000256" key="4">
    <source>
        <dbReference type="ARBA" id="ARBA00022461"/>
    </source>
</evidence>
<name>A0AAV6TYU7_9ARAC</name>
<comment type="caution">
    <text evidence="14">The sequence shown here is derived from an EMBL/GenBank/DDBJ whole genome shotgun (WGS) entry which is preliminary data.</text>
</comment>
<evidence type="ECO:0000313" key="15">
    <source>
        <dbReference type="Proteomes" id="UP000827092"/>
    </source>
</evidence>
<dbReference type="Pfam" id="PF00858">
    <property type="entry name" value="ASC"/>
    <property type="match status" value="1"/>
</dbReference>
<evidence type="ECO:0000256" key="6">
    <source>
        <dbReference type="ARBA" id="ARBA00022989"/>
    </source>
</evidence>
<accession>A0AAV6TYU7</accession>